<reference evidence="2" key="1">
    <citation type="submission" date="2020-05" db="EMBL/GenBank/DDBJ databases">
        <authorList>
            <person name="Chiriac C."/>
            <person name="Salcher M."/>
            <person name="Ghai R."/>
            <person name="Kavagutti S V."/>
        </authorList>
    </citation>
    <scope>NUCLEOTIDE SEQUENCE</scope>
</reference>
<accession>A0A6J7KU49</accession>
<organism evidence="2">
    <name type="scientific">freshwater metagenome</name>
    <dbReference type="NCBI Taxonomy" id="449393"/>
    <lineage>
        <taxon>unclassified sequences</taxon>
        <taxon>metagenomes</taxon>
        <taxon>ecological metagenomes</taxon>
    </lineage>
</organism>
<dbReference type="AlphaFoldDB" id="A0A6J7KU49"/>
<gene>
    <name evidence="2" type="ORF">UFOPK3564_03996</name>
</gene>
<feature type="region of interest" description="Disordered" evidence="1">
    <location>
        <begin position="1"/>
        <end position="23"/>
    </location>
</feature>
<feature type="compositionally biased region" description="Low complexity" evidence="1">
    <location>
        <begin position="69"/>
        <end position="85"/>
    </location>
</feature>
<sequence>MSLPRPTCPANEDASAEMPSIRSPSEAMQYVRWSWTSAPYFWRRKTSAIAMPTAFEMPWPSGPVVTSMPSVSGSGVASGPAPASGRWNSRSGWPGVLLPH</sequence>
<proteinExistence type="predicted"/>
<dbReference type="EMBL" id="CAFBMK010000467">
    <property type="protein sequence ID" value="CAB4959948.1"/>
    <property type="molecule type" value="Genomic_DNA"/>
</dbReference>
<protein>
    <submittedName>
        <fullName evidence="2">Unannotated protein</fullName>
    </submittedName>
</protein>
<evidence type="ECO:0000256" key="1">
    <source>
        <dbReference type="SAM" id="MobiDB-lite"/>
    </source>
</evidence>
<evidence type="ECO:0000313" key="2">
    <source>
        <dbReference type="EMBL" id="CAB4959948.1"/>
    </source>
</evidence>
<feature type="region of interest" description="Disordered" evidence="1">
    <location>
        <begin position="68"/>
        <end position="100"/>
    </location>
</feature>
<name>A0A6J7KU49_9ZZZZ</name>